<keyword evidence="5 7" id="KW-1133">Transmembrane helix</keyword>
<name>A0A8E2LRX7_9MYCO</name>
<accession>A0A8E2LRX7</accession>
<evidence type="ECO:0000256" key="1">
    <source>
        <dbReference type="ARBA" id="ARBA00004651"/>
    </source>
</evidence>
<evidence type="ECO:0000259" key="8">
    <source>
        <dbReference type="Pfam" id="PF03176"/>
    </source>
</evidence>
<organism evidence="9 10">
    <name type="scientific">Mycobacterium persicum</name>
    <dbReference type="NCBI Taxonomy" id="1487726"/>
    <lineage>
        <taxon>Bacteria</taxon>
        <taxon>Bacillati</taxon>
        <taxon>Actinomycetota</taxon>
        <taxon>Actinomycetes</taxon>
        <taxon>Mycobacteriales</taxon>
        <taxon>Mycobacteriaceae</taxon>
        <taxon>Mycobacterium</taxon>
    </lineage>
</organism>
<evidence type="ECO:0000256" key="7">
    <source>
        <dbReference type="SAM" id="Phobius"/>
    </source>
</evidence>
<feature type="transmembrane region" description="Helical" evidence="7">
    <location>
        <begin position="333"/>
        <end position="353"/>
    </location>
</feature>
<dbReference type="GO" id="GO:0005886">
    <property type="term" value="C:plasma membrane"/>
    <property type="evidence" value="ECO:0007669"/>
    <property type="project" value="UniProtKB-SubCell"/>
</dbReference>
<dbReference type="Pfam" id="PF03176">
    <property type="entry name" value="MMPL"/>
    <property type="match status" value="2"/>
</dbReference>
<dbReference type="InterPro" id="IPR004869">
    <property type="entry name" value="MMPL_dom"/>
</dbReference>
<proteinExistence type="inferred from homology"/>
<feature type="domain" description="Membrane transport protein MMPL" evidence="8">
    <location>
        <begin position="592"/>
        <end position="900"/>
    </location>
</feature>
<sequence>MKTSCPDTDVSTIASVPGDESHRRSRVARLLVVAAWIAAAVIANVVLALTHAKPGDTASALLAPDATTAAANSRIGQWFPGSGTNAIAYLVVDGRDQLGPADQHYYDAAVSALRADTAHVGSVLDWWSDPLTAPLGTSPDGRSGVAMVWLVGEAGSDKARESFDAARAVVRKLPPSPGLRARMVGADAINHIPLRMQVWQGAAVAVAAAVLAVLLLLRSRQSPRSVAMVLLATGLSLTVGWPLAAMVPRSSTALTVFSGTLAFVLTIATMTAATLLAARLGPDGSVAVTDRHAYRALLPRLALPGACVALVTGPLLLAQTPALHSVGSAAPDVAVALAVSLTLLPILLGFAMPRGLSGPQTGGLGWAGRLPKPGFSNPIAVAVVVLAICALPVIGMRCGIDESRANPPGTSAARLLPGNPLPDVVVVNSAADLRQPAGLIAIDQLSHRLMEIPGVRKVESAAWPAGVPWADASLTSAAGKLSDQLNRGAGSFMPQLNAIKSLGATIDQVSAAVDELDSSVRIGLAGANQIQQNINRVISVTQNLRGRAAEVSQYLNPFRDLITGGTYCPDEHLCSVARQIVGPLDLVVADVAALTNGADRMAAVSNQTMGAFASTPHVVGEMRSTLSQLRSFVPKLESSIQEILPQLVQVSAFLKNISVDFADTGEGGFHLTRKELADPSYQHVRQSMFSADGTATRLFVYSDGNGLDLGAAARVQSLQLAAGAAMKYGSLVDSQITVAGAAQVAAAVRGALTHDAVLLAVTMLAVAALIGLWRGAVSGLAAGLVVAASYLAALGISVALWQHLLDRELQAAVPLVSFAILAAFGVPRLAATFLATDRVGTVTLRSAVAPLTGLGAVFAGGLLLVSAASPDALTQLGTVVLIGLGVLTVAVRVGIPAVITRGRTQRPAEQPPAVEPTADS</sequence>
<evidence type="ECO:0000256" key="5">
    <source>
        <dbReference type="ARBA" id="ARBA00022989"/>
    </source>
</evidence>
<feature type="transmembrane region" description="Helical" evidence="7">
    <location>
        <begin position="253"/>
        <end position="276"/>
    </location>
</feature>
<dbReference type="AlphaFoldDB" id="A0A8E2LRX7"/>
<comment type="caution">
    <text evidence="9">The sequence shown here is derived from an EMBL/GenBank/DDBJ whole genome shotgun (WGS) entry which is preliminary data.</text>
</comment>
<keyword evidence="6 7" id="KW-0472">Membrane</keyword>
<feature type="transmembrane region" description="Helical" evidence="7">
    <location>
        <begin position="813"/>
        <end position="835"/>
    </location>
</feature>
<reference evidence="9 10" key="1">
    <citation type="submission" date="2017-02" db="EMBL/GenBank/DDBJ databases">
        <title>Mycobacterium kansasii genomes.</title>
        <authorList>
            <person name="Borowka P."/>
            <person name="Strapagiel D."/>
            <person name="Marciniak B."/>
            <person name="Lach J."/>
            <person name="Bakula Z."/>
            <person name="Van Ingen J."/>
            <person name="Safianowska A."/>
            <person name="Brzostek A."/>
            <person name="Dziadek J."/>
            <person name="Jagielski T."/>
        </authorList>
    </citation>
    <scope>NUCLEOTIDE SEQUENCE [LARGE SCALE GENOMIC DNA]</scope>
    <source>
        <strain evidence="9 10">12MK</strain>
    </source>
</reference>
<feature type="domain" description="Membrane transport protein MMPL" evidence="8">
    <location>
        <begin position="61"/>
        <end position="359"/>
    </location>
</feature>
<feature type="transmembrane region" description="Helical" evidence="7">
    <location>
        <begin position="879"/>
        <end position="899"/>
    </location>
</feature>
<gene>
    <name evidence="9" type="ORF">B4U45_23940</name>
</gene>
<keyword evidence="3" id="KW-1003">Cell membrane</keyword>
<dbReference type="PANTHER" id="PTHR33406:SF6">
    <property type="entry name" value="MEMBRANE PROTEIN YDGH-RELATED"/>
    <property type="match status" value="1"/>
</dbReference>
<feature type="transmembrane region" description="Helical" evidence="7">
    <location>
        <begin position="847"/>
        <end position="867"/>
    </location>
</feature>
<dbReference type="InterPro" id="IPR050545">
    <property type="entry name" value="Mycobact_MmpL"/>
</dbReference>
<feature type="transmembrane region" description="Helical" evidence="7">
    <location>
        <begin position="756"/>
        <end position="773"/>
    </location>
</feature>
<feature type="transmembrane region" description="Helical" evidence="7">
    <location>
        <begin position="374"/>
        <end position="394"/>
    </location>
</feature>
<evidence type="ECO:0000313" key="10">
    <source>
        <dbReference type="Proteomes" id="UP000192335"/>
    </source>
</evidence>
<protein>
    <recommendedName>
        <fullName evidence="8">Membrane transport protein MMPL domain-containing protein</fullName>
    </recommendedName>
</protein>
<evidence type="ECO:0000256" key="3">
    <source>
        <dbReference type="ARBA" id="ARBA00022475"/>
    </source>
</evidence>
<feature type="transmembrane region" description="Helical" evidence="7">
    <location>
        <begin position="198"/>
        <end position="217"/>
    </location>
</feature>
<dbReference type="Proteomes" id="UP000192335">
    <property type="component" value="Unassembled WGS sequence"/>
</dbReference>
<evidence type="ECO:0000256" key="2">
    <source>
        <dbReference type="ARBA" id="ARBA00010157"/>
    </source>
</evidence>
<comment type="similarity">
    <text evidence="2">Belongs to the resistance-nodulation-cell division (RND) (TC 2.A.6) family. MmpL subfamily.</text>
</comment>
<feature type="transmembrane region" description="Helical" evidence="7">
    <location>
        <begin position="297"/>
        <end position="318"/>
    </location>
</feature>
<feature type="transmembrane region" description="Helical" evidence="7">
    <location>
        <begin position="229"/>
        <end position="247"/>
    </location>
</feature>
<feature type="transmembrane region" description="Helical" evidence="7">
    <location>
        <begin position="30"/>
        <end position="49"/>
    </location>
</feature>
<feature type="transmembrane region" description="Helical" evidence="7">
    <location>
        <begin position="780"/>
        <end position="801"/>
    </location>
</feature>
<evidence type="ECO:0000256" key="4">
    <source>
        <dbReference type="ARBA" id="ARBA00022692"/>
    </source>
</evidence>
<evidence type="ECO:0000313" key="9">
    <source>
        <dbReference type="EMBL" id="ORC09195.1"/>
    </source>
</evidence>
<keyword evidence="4 7" id="KW-0812">Transmembrane</keyword>
<evidence type="ECO:0000256" key="6">
    <source>
        <dbReference type="ARBA" id="ARBA00023136"/>
    </source>
</evidence>
<dbReference type="PANTHER" id="PTHR33406">
    <property type="entry name" value="MEMBRANE PROTEIN MJ1562-RELATED"/>
    <property type="match status" value="1"/>
</dbReference>
<dbReference type="EMBL" id="MWQA01000001">
    <property type="protein sequence ID" value="ORC09195.1"/>
    <property type="molecule type" value="Genomic_DNA"/>
</dbReference>
<comment type="subcellular location">
    <subcellularLocation>
        <location evidence="1">Cell membrane</location>
        <topology evidence="1">Multi-pass membrane protein</topology>
    </subcellularLocation>
</comment>